<reference evidence="4" key="1">
    <citation type="journal article" date="2015" name="Nature">
        <title>Complex archaea that bridge the gap between prokaryotes and eukaryotes.</title>
        <authorList>
            <person name="Spang A."/>
            <person name="Saw J.H."/>
            <person name="Jorgensen S.L."/>
            <person name="Zaremba-Niedzwiedzka K."/>
            <person name="Martijn J."/>
            <person name="Lind A.E."/>
            <person name="van Eijk R."/>
            <person name="Schleper C."/>
            <person name="Guy L."/>
            <person name="Ettema T.J."/>
        </authorList>
    </citation>
    <scope>NUCLEOTIDE SEQUENCE</scope>
</reference>
<name>A0A0F9AHD0_9ZZZZ</name>
<dbReference type="GO" id="GO:0016757">
    <property type="term" value="F:glycosyltransferase activity"/>
    <property type="evidence" value="ECO:0007669"/>
    <property type="project" value="InterPro"/>
</dbReference>
<dbReference type="PANTHER" id="PTHR46401:SF2">
    <property type="entry name" value="GLYCOSYLTRANSFERASE WBBK-RELATED"/>
    <property type="match status" value="1"/>
</dbReference>
<dbReference type="Gene3D" id="3.40.50.2000">
    <property type="entry name" value="Glycogen Phosphorylase B"/>
    <property type="match status" value="2"/>
</dbReference>
<dbReference type="EMBL" id="LAZR01042727">
    <property type="protein sequence ID" value="KKL08815.1"/>
    <property type="molecule type" value="Genomic_DNA"/>
</dbReference>
<evidence type="ECO:0000259" key="3">
    <source>
        <dbReference type="Pfam" id="PF13439"/>
    </source>
</evidence>
<evidence type="ECO:0008006" key="5">
    <source>
        <dbReference type="Google" id="ProtNLM"/>
    </source>
</evidence>
<organism evidence="4">
    <name type="scientific">marine sediment metagenome</name>
    <dbReference type="NCBI Taxonomy" id="412755"/>
    <lineage>
        <taxon>unclassified sequences</taxon>
        <taxon>metagenomes</taxon>
        <taxon>ecological metagenomes</taxon>
    </lineage>
</organism>
<protein>
    <recommendedName>
        <fullName evidence="5">Glycosyltransferase subfamily 4-like N-terminal domain-containing protein</fullName>
    </recommendedName>
</protein>
<dbReference type="InterPro" id="IPR028098">
    <property type="entry name" value="Glyco_trans_4-like_N"/>
</dbReference>
<evidence type="ECO:0000256" key="1">
    <source>
        <dbReference type="ARBA" id="ARBA00022679"/>
    </source>
</evidence>
<sequence>MRVVFVSTYPPIECGIGTYTGFLVEALTKLPNEIHIVSQYGAEGRHVYPSYYPGEDGIARKIFNAVNRVTPDIVHIQHEFDLYGELDGIAVLELIYRLKSTATPVIATFHTVQKEFEFRKELILRTMCRELDGIIVHGQKHAEILRTVFDVDPSKIFLIPHGARDMDPIPDAKEKLNLEDRKVILLAGYYWPAKCFDRVVDFFPSVVEKVPDAWLVLAGKLRVPEFSIYRRMLFEKISNSPARDRIEVFRGKFPQKTFDTILSAADIVVLPYTAGAQSGIIAHAMTFGKPVVTSNLPAFVDTLERSKAGFHAQTNDEYVDRIVTLLTDTEVYKRFSQNALAYVKEIISWNIVAHQTLNVYKQFDREMGCKTRYVFAGE</sequence>
<dbReference type="Pfam" id="PF13439">
    <property type="entry name" value="Glyco_transf_4"/>
    <property type="match status" value="1"/>
</dbReference>
<evidence type="ECO:0000259" key="2">
    <source>
        <dbReference type="Pfam" id="PF00534"/>
    </source>
</evidence>
<evidence type="ECO:0000313" key="4">
    <source>
        <dbReference type="EMBL" id="KKL08815.1"/>
    </source>
</evidence>
<dbReference type="SUPFAM" id="SSF53756">
    <property type="entry name" value="UDP-Glycosyltransferase/glycogen phosphorylase"/>
    <property type="match status" value="1"/>
</dbReference>
<dbReference type="InterPro" id="IPR001296">
    <property type="entry name" value="Glyco_trans_1"/>
</dbReference>
<feature type="domain" description="Glycosyltransferase subfamily 4-like N-terminal" evidence="3">
    <location>
        <begin position="15"/>
        <end position="162"/>
    </location>
</feature>
<keyword evidence="1" id="KW-0808">Transferase</keyword>
<accession>A0A0F9AHD0</accession>
<dbReference type="AlphaFoldDB" id="A0A0F9AHD0"/>
<dbReference type="GO" id="GO:0009103">
    <property type="term" value="P:lipopolysaccharide biosynthetic process"/>
    <property type="evidence" value="ECO:0007669"/>
    <property type="project" value="TreeGrafter"/>
</dbReference>
<proteinExistence type="predicted"/>
<comment type="caution">
    <text evidence="4">The sequence shown here is derived from an EMBL/GenBank/DDBJ whole genome shotgun (WGS) entry which is preliminary data.</text>
</comment>
<feature type="domain" description="Glycosyl transferase family 1" evidence="2">
    <location>
        <begin position="172"/>
        <end position="339"/>
    </location>
</feature>
<dbReference type="PANTHER" id="PTHR46401">
    <property type="entry name" value="GLYCOSYLTRANSFERASE WBBK-RELATED"/>
    <property type="match status" value="1"/>
</dbReference>
<dbReference type="Pfam" id="PF00534">
    <property type="entry name" value="Glycos_transf_1"/>
    <property type="match status" value="1"/>
</dbReference>
<gene>
    <name evidence="4" type="ORF">LCGC14_2572100</name>
</gene>